<dbReference type="EMBL" id="BAABDL010000014">
    <property type="protein sequence ID" value="GAA4058673.1"/>
    <property type="molecule type" value="Genomic_DNA"/>
</dbReference>
<dbReference type="RefSeq" id="WP_344909582.1">
    <property type="nucleotide sequence ID" value="NZ_BAABDL010000014.1"/>
</dbReference>
<dbReference type="InterPro" id="IPR002139">
    <property type="entry name" value="Ribo/fructo_kinase"/>
</dbReference>
<comment type="similarity">
    <text evidence="1">Belongs to the carbohydrate kinase PfkB family.</text>
</comment>
<dbReference type="InterPro" id="IPR029056">
    <property type="entry name" value="Ribokinase-like"/>
</dbReference>
<sequence length="318" mass="34841">METNSILCIGELLIDFFCTDINNSLIEGHSFEKKAGGAPANVCATIAKFGGHAIFSGKVGADPFGMFLKSTLDNQGVDTTHLKLDKETPTTLAFVSLTDDGERDFLFNRGADQYMTNADLDQSVIEQSAILHFGSATALLNDPFQTMYLDSMKEASESNKFISYDPNYRHDLWNHRESEFIDLTHKCVALSDFVKVSDEELELITGTRLLDEGARSLHQIGAKIVAITLGSRGTYISNGRESGIIESIPIEAIDTTGAGDAFVGTMLYQFAQTENPHEIITDMQTLKKFTEKSNQVAAHVCTKYGAIDALPEKDVVFG</sequence>
<evidence type="ECO:0000256" key="2">
    <source>
        <dbReference type="ARBA" id="ARBA00022679"/>
    </source>
</evidence>
<dbReference type="Gene3D" id="3.40.1190.20">
    <property type="match status" value="1"/>
</dbReference>
<evidence type="ECO:0000313" key="5">
    <source>
        <dbReference type="EMBL" id="GAA4058673.1"/>
    </source>
</evidence>
<feature type="domain" description="Carbohydrate kinase PfkB" evidence="4">
    <location>
        <begin position="5"/>
        <end position="312"/>
    </location>
</feature>
<keyword evidence="6" id="KW-1185">Reference proteome</keyword>
<dbReference type="Pfam" id="PF00294">
    <property type="entry name" value="PfkB"/>
    <property type="match status" value="1"/>
</dbReference>
<comment type="caution">
    <text evidence="5">The sequence shown here is derived from an EMBL/GenBank/DDBJ whole genome shotgun (WGS) entry which is preliminary data.</text>
</comment>
<dbReference type="SUPFAM" id="SSF53613">
    <property type="entry name" value="Ribokinase-like"/>
    <property type="match status" value="1"/>
</dbReference>
<dbReference type="PRINTS" id="PR00990">
    <property type="entry name" value="RIBOKINASE"/>
</dbReference>
<dbReference type="PANTHER" id="PTHR43085">
    <property type="entry name" value="HEXOKINASE FAMILY MEMBER"/>
    <property type="match status" value="1"/>
</dbReference>
<dbReference type="InterPro" id="IPR050306">
    <property type="entry name" value="PfkB_Carbo_kinase"/>
</dbReference>
<dbReference type="Proteomes" id="UP001501734">
    <property type="component" value="Unassembled WGS sequence"/>
</dbReference>
<evidence type="ECO:0000256" key="1">
    <source>
        <dbReference type="ARBA" id="ARBA00010688"/>
    </source>
</evidence>
<evidence type="ECO:0000313" key="6">
    <source>
        <dbReference type="Proteomes" id="UP001501734"/>
    </source>
</evidence>
<dbReference type="InterPro" id="IPR011611">
    <property type="entry name" value="PfkB_dom"/>
</dbReference>
<reference evidence="6" key="1">
    <citation type="journal article" date="2019" name="Int. J. Syst. Evol. Microbiol.">
        <title>The Global Catalogue of Microorganisms (GCM) 10K type strain sequencing project: providing services to taxonomists for standard genome sequencing and annotation.</title>
        <authorList>
            <consortium name="The Broad Institute Genomics Platform"/>
            <consortium name="The Broad Institute Genome Sequencing Center for Infectious Disease"/>
            <person name="Wu L."/>
            <person name="Ma J."/>
        </authorList>
    </citation>
    <scope>NUCLEOTIDE SEQUENCE [LARGE SCALE GENOMIC DNA]</scope>
    <source>
        <strain evidence="6">JCM 17250</strain>
    </source>
</reference>
<name>A0ABP7V3B2_9BACI</name>
<dbReference type="CDD" id="cd01167">
    <property type="entry name" value="bac_FRK"/>
    <property type="match status" value="1"/>
</dbReference>
<proteinExistence type="inferred from homology"/>
<gene>
    <name evidence="5" type="ORF">GCM10022410_02290</name>
</gene>
<keyword evidence="3 5" id="KW-0418">Kinase</keyword>
<accession>A0ABP7V3B2</accession>
<organism evidence="5 6">
    <name type="scientific">Amphibacillus indicireducens</name>
    <dbReference type="NCBI Taxonomy" id="1076330"/>
    <lineage>
        <taxon>Bacteria</taxon>
        <taxon>Bacillati</taxon>
        <taxon>Bacillota</taxon>
        <taxon>Bacilli</taxon>
        <taxon>Bacillales</taxon>
        <taxon>Bacillaceae</taxon>
        <taxon>Amphibacillus</taxon>
    </lineage>
</organism>
<evidence type="ECO:0000256" key="3">
    <source>
        <dbReference type="ARBA" id="ARBA00022777"/>
    </source>
</evidence>
<evidence type="ECO:0000259" key="4">
    <source>
        <dbReference type="Pfam" id="PF00294"/>
    </source>
</evidence>
<keyword evidence="2" id="KW-0808">Transferase</keyword>
<dbReference type="PANTHER" id="PTHR43085:SF54">
    <property type="entry name" value="PUTATIVE-RELATED"/>
    <property type="match status" value="1"/>
</dbReference>
<protein>
    <submittedName>
        <fullName evidence="5">Carbohydrate kinase</fullName>
    </submittedName>
</protein>
<dbReference type="GO" id="GO:0016301">
    <property type="term" value="F:kinase activity"/>
    <property type="evidence" value="ECO:0007669"/>
    <property type="project" value="UniProtKB-KW"/>
</dbReference>